<evidence type="ECO:0000313" key="3">
    <source>
        <dbReference type="Proteomes" id="UP000176377"/>
    </source>
</evidence>
<evidence type="ECO:0000313" key="2">
    <source>
        <dbReference type="EMBL" id="OGG60114.1"/>
    </source>
</evidence>
<protein>
    <submittedName>
        <fullName evidence="2">Uncharacterized protein</fullName>
    </submittedName>
</protein>
<evidence type="ECO:0000256" key="1">
    <source>
        <dbReference type="SAM" id="MobiDB-lite"/>
    </source>
</evidence>
<comment type="caution">
    <text evidence="2">The sequence shown here is derived from an EMBL/GenBank/DDBJ whole genome shotgun (WGS) entry which is preliminary data.</text>
</comment>
<accession>A0A1F6DFB5</accession>
<feature type="compositionally biased region" description="Low complexity" evidence="1">
    <location>
        <begin position="184"/>
        <end position="195"/>
    </location>
</feature>
<dbReference type="AlphaFoldDB" id="A0A1F6DFB5"/>
<dbReference type="EMBL" id="MFLA01000013">
    <property type="protein sequence ID" value="OGG60114.1"/>
    <property type="molecule type" value="Genomic_DNA"/>
</dbReference>
<gene>
    <name evidence="2" type="ORF">A2765_00925</name>
</gene>
<dbReference type="Proteomes" id="UP000176377">
    <property type="component" value="Unassembled WGS sequence"/>
</dbReference>
<feature type="region of interest" description="Disordered" evidence="1">
    <location>
        <begin position="1"/>
        <end position="33"/>
    </location>
</feature>
<feature type="region of interest" description="Disordered" evidence="1">
    <location>
        <begin position="184"/>
        <end position="230"/>
    </location>
</feature>
<name>A0A1F6DFB5_9BACT</name>
<proteinExistence type="predicted"/>
<reference evidence="2 3" key="1">
    <citation type="journal article" date="2016" name="Nat. Commun.">
        <title>Thousands of microbial genomes shed light on interconnected biogeochemical processes in an aquifer system.</title>
        <authorList>
            <person name="Anantharaman K."/>
            <person name="Brown C.T."/>
            <person name="Hug L.A."/>
            <person name="Sharon I."/>
            <person name="Castelle C.J."/>
            <person name="Probst A.J."/>
            <person name="Thomas B.C."/>
            <person name="Singh A."/>
            <person name="Wilkins M.J."/>
            <person name="Karaoz U."/>
            <person name="Brodie E.L."/>
            <person name="Williams K.H."/>
            <person name="Hubbard S.S."/>
            <person name="Banfield J.F."/>
        </authorList>
    </citation>
    <scope>NUCLEOTIDE SEQUENCE [LARGE SCALE GENOMIC DNA]</scope>
</reference>
<sequence>MLAPETASAKGRGYVSPSEADSNSIQAAHVRSTGRRVYTRGAQASGRDCGEAAQNEATNARYISAGASFIPFPGTIISGIASFASIGAGNESTTKWKRCVRQDVKTGIAGINKDMHAAVGKVEDNLRAEIVTIAQELHTEQQRYEQRIVSLELSLASVPMMLSPAHTNMPLCAACDLQVIPDLPTAETTPETPTADASKAGPVSPSSAQEMQENVVPPPPVRKKRQELLPGEQFAKTSAYTCLNGTCE</sequence>
<organism evidence="2 3">
    <name type="scientific">Candidatus Kaiserbacteria bacterium RIFCSPHIGHO2_01_FULL_56_24</name>
    <dbReference type="NCBI Taxonomy" id="1798487"/>
    <lineage>
        <taxon>Bacteria</taxon>
        <taxon>Candidatus Kaiseribacteriota</taxon>
    </lineage>
</organism>